<evidence type="ECO:0000313" key="1">
    <source>
        <dbReference type="EMBL" id="TRZ22330.1"/>
    </source>
</evidence>
<accession>A0A8K1GRW2</accession>
<dbReference type="Proteomes" id="UP000796761">
    <property type="component" value="Unassembled WGS sequence"/>
</dbReference>
<evidence type="ECO:0000313" key="2">
    <source>
        <dbReference type="Proteomes" id="UP000796761"/>
    </source>
</evidence>
<keyword evidence="2" id="KW-1185">Reference proteome</keyword>
<gene>
    <name evidence="1" type="ORF">HGM15179_004791</name>
</gene>
<organism evidence="1 2">
    <name type="scientific">Zosterops borbonicus</name>
    <dbReference type="NCBI Taxonomy" id="364589"/>
    <lineage>
        <taxon>Eukaryota</taxon>
        <taxon>Metazoa</taxon>
        <taxon>Chordata</taxon>
        <taxon>Craniata</taxon>
        <taxon>Vertebrata</taxon>
        <taxon>Euteleostomi</taxon>
        <taxon>Archelosauria</taxon>
        <taxon>Archosauria</taxon>
        <taxon>Dinosauria</taxon>
        <taxon>Saurischia</taxon>
        <taxon>Theropoda</taxon>
        <taxon>Coelurosauria</taxon>
        <taxon>Aves</taxon>
        <taxon>Neognathae</taxon>
        <taxon>Neoaves</taxon>
        <taxon>Telluraves</taxon>
        <taxon>Australaves</taxon>
        <taxon>Passeriformes</taxon>
        <taxon>Sylvioidea</taxon>
        <taxon>Zosteropidae</taxon>
        <taxon>Zosterops</taxon>
    </lineage>
</organism>
<dbReference type="AlphaFoldDB" id="A0A8K1GRW2"/>
<comment type="caution">
    <text evidence="1">The sequence shown here is derived from an EMBL/GenBank/DDBJ whole genome shotgun (WGS) entry which is preliminary data.</text>
</comment>
<name>A0A8K1GRW2_9PASS</name>
<protein>
    <submittedName>
        <fullName evidence="1">Uncharacterized protein</fullName>
    </submittedName>
</protein>
<proteinExistence type="predicted"/>
<sequence length="84" mass="9119">MAAPGPPRLPRVRLGPRLRAGLEVALRVPSLFLIDAIFNSAPLPGGSVSAALLGALLRLLDLEQPKLQLSEKTHAVLQQKEDYW</sequence>
<reference evidence="1" key="1">
    <citation type="submission" date="2019-04" db="EMBL/GenBank/DDBJ databases">
        <title>Genome assembly of Zosterops borbonicus 15179.</title>
        <authorList>
            <person name="Leroy T."/>
            <person name="Anselmetti Y."/>
            <person name="Tilak M.-K."/>
            <person name="Nabholz B."/>
        </authorList>
    </citation>
    <scope>NUCLEOTIDE SEQUENCE</scope>
    <source>
        <strain evidence="1">HGM_15179</strain>
        <tissue evidence="1">Muscle</tissue>
    </source>
</reference>
<dbReference type="EMBL" id="SWJQ01000102">
    <property type="protein sequence ID" value="TRZ22330.1"/>
    <property type="molecule type" value="Genomic_DNA"/>
</dbReference>